<proteinExistence type="predicted"/>
<dbReference type="CDD" id="cd00096">
    <property type="entry name" value="Ig"/>
    <property type="match status" value="2"/>
</dbReference>
<keyword evidence="5" id="KW-1015">Disulfide bond</keyword>
<dbReference type="SMART" id="SM00408">
    <property type="entry name" value="IGc2"/>
    <property type="match status" value="4"/>
</dbReference>
<keyword evidence="2 6" id="KW-0812">Transmembrane</keyword>
<protein>
    <recommendedName>
        <fullName evidence="7">Ig-like domain-containing protein</fullName>
    </recommendedName>
</protein>
<comment type="caution">
    <text evidence="8">The sequence shown here is derived from an EMBL/GenBank/DDBJ whole genome shotgun (WGS) entry which is preliminary data.</text>
</comment>
<feature type="domain" description="Ig-like" evidence="7">
    <location>
        <begin position="364"/>
        <end position="445"/>
    </location>
</feature>
<feature type="domain" description="Ig-like" evidence="7">
    <location>
        <begin position="447"/>
        <end position="544"/>
    </location>
</feature>
<feature type="domain" description="Ig-like" evidence="7">
    <location>
        <begin position="264"/>
        <end position="359"/>
    </location>
</feature>
<gene>
    <name evidence="8" type="ORF">LARSCL_LOCUS7851</name>
</gene>
<organism evidence="8 9">
    <name type="scientific">Larinioides sclopetarius</name>
    <dbReference type="NCBI Taxonomy" id="280406"/>
    <lineage>
        <taxon>Eukaryota</taxon>
        <taxon>Metazoa</taxon>
        <taxon>Ecdysozoa</taxon>
        <taxon>Arthropoda</taxon>
        <taxon>Chelicerata</taxon>
        <taxon>Arachnida</taxon>
        <taxon>Araneae</taxon>
        <taxon>Araneomorphae</taxon>
        <taxon>Entelegynae</taxon>
        <taxon>Araneoidea</taxon>
        <taxon>Araneidae</taxon>
        <taxon>Larinioides</taxon>
    </lineage>
</organism>
<dbReference type="PANTHER" id="PTHR23278:SF19">
    <property type="entry name" value="OBSCURIN"/>
    <property type="match status" value="1"/>
</dbReference>
<reference evidence="8 9" key="1">
    <citation type="submission" date="2024-04" db="EMBL/GenBank/DDBJ databases">
        <authorList>
            <person name="Rising A."/>
            <person name="Reimegard J."/>
            <person name="Sonavane S."/>
            <person name="Akerstrom W."/>
            <person name="Nylinder S."/>
            <person name="Hedman E."/>
            <person name="Kallberg Y."/>
        </authorList>
    </citation>
    <scope>NUCLEOTIDE SEQUENCE [LARGE SCALE GENOMIC DNA]</scope>
</reference>
<dbReference type="Gene3D" id="2.60.40.10">
    <property type="entry name" value="Immunoglobulins"/>
    <property type="match status" value="5"/>
</dbReference>
<keyword evidence="9" id="KW-1185">Reference proteome</keyword>
<feature type="domain" description="Ig-like" evidence="7">
    <location>
        <begin position="53"/>
        <end position="154"/>
    </location>
</feature>
<dbReference type="PROSITE" id="PS50835">
    <property type="entry name" value="IG_LIKE"/>
    <property type="match status" value="5"/>
</dbReference>
<dbReference type="Pfam" id="PF13927">
    <property type="entry name" value="Ig_3"/>
    <property type="match status" value="1"/>
</dbReference>
<dbReference type="AlphaFoldDB" id="A0AAV1ZWW5"/>
<dbReference type="InterPro" id="IPR003599">
    <property type="entry name" value="Ig_sub"/>
</dbReference>
<evidence type="ECO:0000313" key="8">
    <source>
        <dbReference type="EMBL" id="CAL1275022.1"/>
    </source>
</evidence>
<evidence type="ECO:0000256" key="3">
    <source>
        <dbReference type="ARBA" id="ARBA00022989"/>
    </source>
</evidence>
<dbReference type="SUPFAM" id="SSF48726">
    <property type="entry name" value="Immunoglobulin"/>
    <property type="match status" value="5"/>
</dbReference>
<accession>A0AAV1ZWW5</accession>
<dbReference type="InterPro" id="IPR013162">
    <property type="entry name" value="CD80_C2-set"/>
</dbReference>
<dbReference type="InterPro" id="IPR036116">
    <property type="entry name" value="FN3_sf"/>
</dbReference>
<dbReference type="InterPro" id="IPR013106">
    <property type="entry name" value="Ig_V-set"/>
</dbReference>
<dbReference type="SMART" id="SM00409">
    <property type="entry name" value="IG"/>
    <property type="match status" value="3"/>
</dbReference>
<dbReference type="InterPro" id="IPR007110">
    <property type="entry name" value="Ig-like_dom"/>
</dbReference>
<evidence type="ECO:0000256" key="1">
    <source>
        <dbReference type="ARBA" id="ARBA00004167"/>
    </source>
</evidence>
<evidence type="ECO:0000256" key="6">
    <source>
        <dbReference type="SAM" id="Phobius"/>
    </source>
</evidence>
<evidence type="ECO:0000256" key="2">
    <source>
        <dbReference type="ARBA" id="ARBA00022692"/>
    </source>
</evidence>
<keyword evidence="4 6" id="KW-0472">Membrane</keyword>
<dbReference type="Proteomes" id="UP001497382">
    <property type="component" value="Unassembled WGS sequence"/>
</dbReference>
<dbReference type="InterPro" id="IPR013783">
    <property type="entry name" value="Ig-like_fold"/>
</dbReference>
<comment type="subcellular location">
    <subcellularLocation>
        <location evidence="1">Membrane</location>
        <topology evidence="1">Single-pass membrane protein</topology>
    </subcellularLocation>
</comment>
<dbReference type="EMBL" id="CAXIEN010000082">
    <property type="protein sequence ID" value="CAL1275022.1"/>
    <property type="molecule type" value="Genomic_DNA"/>
</dbReference>
<dbReference type="SUPFAM" id="SSF49265">
    <property type="entry name" value="Fibronectin type III"/>
    <property type="match status" value="1"/>
</dbReference>
<feature type="transmembrane region" description="Helical" evidence="6">
    <location>
        <begin position="656"/>
        <end position="681"/>
    </location>
</feature>
<dbReference type="GO" id="GO:0016020">
    <property type="term" value="C:membrane"/>
    <property type="evidence" value="ECO:0007669"/>
    <property type="project" value="UniProtKB-SubCell"/>
</dbReference>
<dbReference type="InterPro" id="IPR003598">
    <property type="entry name" value="Ig_sub2"/>
</dbReference>
<dbReference type="InterPro" id="IPR036179">
    <property type="entry name" value="Ig-like_dom_sf"/>
</dbReference>
<feature type="domain" description="Ig-like" evidence="7">
    <location>
        <begin position="159"/>
        <end position="253"/>
    </location>
</feature>
<dbReference type="Pfam" id="PF08205">
    <property type="entry name" value="C2-set_2"/>
    <property type="match status" value="1"/>
</dbReference>
<keyword evidence="3 6" id="KW-1133">Transmembrane helix</keyword>
<evidence type="ECO:0000313" key="9">
    <source>
        <dbReference type="Proteomes" id="UP001497382"/>
    </source>
</evidence>
<dbReference type="PANTHER" id="PTHR23278">
    <property type="entry name" value="SIDESTEP PROTEIN"/>
    <property type="match status" value="1"/>
</dbReference>
<name>A0AAV1ZWW5_9ARAC</name>
<evidence type="ECO:0000259" key="7">
    <source>
        <dbReference type="PROSITE" id="PS50835"/>
    </source>
</evidence>
<dbReference type="Pfam" id="PF07686">
    <property type="entry name" value="V-set"/>
    <property type="match status" value="1"/>
</dbReference>
<evidence type="ECO:0000256" key="4">
    <source>
        <dbReference type="ARBA" id="ARBA00023136"/>
    </source>
</evidence>
<sequence>MYSYFLTASFWQYTTMCDGIPKQECWIIFKVLTVVICLLEFGYCGTIGYLVLDGGRAELPCDVNVTTVEDDVTLILWHREDSGSPLYSVDARETTLPSAKHFPSINMSSRAYFNASGSPSVLRIDGVKKSEEGLYRCRVEYRRSRTETTDVLLTVIVPPKEAIIMDEYGQHLRGVIGPYNEGFPLGLACEGEGGDPSPAVKWWRDAELLDDSYYITPQGFARNELLLASLKRTDLMTQLTCQVSNSNLTAPVTSSVIIDMNLKPTDVHITSMYRPLSVGHPAEIVCVARGARPPAQISWWLDGEKVTSRITESTAREENLTVSSLVFNPNKHDNQRNLSCRGDNPQLPDSVLEDTWVLDIHFPPELDVKINKQVPVLEGTDVSMTCVVRANPPIAELEWMKDGQSLGPPARRDTRNRTLNIVSTSIEHKGRYQCSAINSEGKTFSEPKLLQIHYAPRCHSVRSRVYGVGRTESVSVACEVDASPNDVSFTWALDGAKILASEQYHTNGTSSVATVSPRSPQDYGVLMCWASNVVGRQKEPCTFRIIPAGPPEEPKNCIITNRTVNCIYLECERGHDGGLQQLFQLEVFGTDSDKFLANVTAHNAPVFSVCSLPPKESFVLVVYAINSKGKSKQIAIHASTMSLNGNNDDDDDSGTFIAVLGVVIGTISVLILLGIVILLTIKLHSKRRALKGREYRGDETKADSHLTKECKEPCVASSQGPDIIPEKSYFQERSDSLPKVIEVEQGVNPSLSTSDPSNRKYREFQSVSYPDDPALITTPQKLHKTKAEGEIEILDSRSTVETPLISSINPILQQWPTHKKETVRLSTPV</sequence>
<evidence type="ECO:0000256" key="5">
    <source>
        <dbReference type="ARBA" id="ARBA00023157"/>
    </source>
</evidence>